<feature type="domain" description="RNase III" evidence="17">
    <location>
        <begin position="20"/>
        <end position="148"/>
    </location>
</feature>
<feature type="binding site" evidence="15">
    <location>
        <position position="61"/>
    </location>
    <ligand>
        <name>Mg(2+)</name>
        <dbReference type="ChEBI" id="CHEBI:18420"/>
    </ligand>
</feature>
<evidence type="ECO:0000256" key="13">
    <source>
        <dbReference type="ARBA" id="ARBA00022842"/>
    </source>
</evidence>
<dbReference type="FunFam" id="3.30.160.20:FF:000003">
    <property type="entry name" value="Ribonuclease 3"/>
    <property type="match status" value="1"/>
</dbReference>
<evidence type="ECO:0000256" key="8">
    <source>
        <dbReference type="ARBA" id="ARBA00022694"/>
    </source>
</evidence>
<dbReference type="EMBL" id="DXHU01000023">
    <property type="protein sequence ID" value="HIV99466.1"/>
    <property type="molecule type" value="Genomic_DNA"/>
</dbReference>
<dbReference type="AlphaFoldDB" id="A0A9D1TNY0"/>
<evidence type="ECO:0000256" key="10">
    <source>
        <dbReference type="ARBA" id="ARBA00022723"/>
    </source>
</evidence>
<dbReference type="GO" id="GO:0005737">
    <property type="term" value="C:cytoplasm"/>
    <property type="evidence" value="ECO:0007669"/>
    <property type="project" value="UniProtKB-SubCell"/>
</dbReference>
<evidence type="ECO:0000256" key="3">
    <source>
        <dbReference type="ARBA" id="ARBA00010183"/>
    </source>
</evidence>
<sequence>MNPAVQKKAPGLSEDRKRELLLFLSEHDLEINNLELLNLAFTHSSYSNEMRMHAQSNERLEFLGDSVLALVTAQYLYSHLASVDEGVLSKIKASVVSEESLAEIAYSFHLERFLLMGKGELAQGGKMKKAVLADAMEAVIAALYLDQGLEKARGYVLSFISSQVEKYLDDKLDFKDYKTKLQEYIQKKRKTLPSYKVVNQTGPDHNQEFTVTVTVLGRTFGPAKGRNKKSAEQEAAHIALRELKIISEN</sequence>
<dbReference type="Pfam" id="PF00035">
    <property type="entry name" value="dsrm"/>
    <property type="match status" value="1"/>
</dbReference>
<dbReference type="GO" id="GO:0042802">
    <property type="term" value="F:identical protein binding"/>
    <property type="evidence" value="ECO:0007669"/>
    <property type="project" value="UniProtKB-ARBA"/>
</dbReference>
<dbReference type="InterPro" id="IPR014720">
    <property type="entry name" value="dsRBD_dom"/>
</dbReference>
<dbReference type="Gene3D" id="3.30.160.20">
    <property type="match status" value="1"/>
</dbReference>
<dbReference type="NCBIfam" id="TIGR02191">
    <property type="entry name" value="RNaseIII"/>
    <property type="match status" value="1"/>
</dbReference>
<dbReference type="GO" id="GO:0008033">
    <property type="term" value="P:tRNA processing"/>
    <property type="evidence" value="ECO:0007669"/>
    <property type="project" value="UniProtKB-KW"/>
</dbReference>
<comment type="similarity">
    <text evidence="3">Belongs to the ribonuclease III family.</text>
</comment>
<name>A0A9D1TNY0_9SPIO</name>
<keyword evidence="10 15" id="KW-0479">Metal-binding</keyword>
<feature type="active site" evidence="15">
    <location>
        <position position="137"/>
    </location>
</feature>
<keyword evidence="12 15" id="KW-0378">Hydrolase</keyword>
<dbReference type="GO" id="GO:0003725">
    <property type="term" value="F:double-stranded RNA binding"/>
    <property type="evidence" value="ECO:0007669"/>
    <property type="project" value="TreeGrafter"/>
</dbReference>
<dbReference type="InterPro" id="IPR000999">
    <property type="entry name" value="RNase_III_dom"/>
</dbReference>
<dbReference type="FunFam" id="1.10.1520.10:FF:000001">
    <property type="entry name" value="Ribonuclease 3"/>
    <property type="match status" value="1"/>
</dbReference>
<feature type="binding site" evidence="15">
    <location>
        <position position="134"/>
    </location>
    <ligand>
        <name>Mg(2+)</name>
        <dbReference type="ChEBI" id="CHEBI:18420"/>
    </ligand>
</feature>
<dbReference type="GO" id="GO:0006364">
    <property type="term" value="P:rRNA processing"/>
    <property type="evidence" value="ECO:0007669"/>
    <property type="project" value="UniProtKB-UniRule"/>
</dbReference>
<dbReference type="InterPro" id="IPR036389">
    <property type="entry name" value="RNase_III_sf"/>
</dbReference>
<dbReference type="PROSITE" id="PS50137">
    <property type="entry name" value="DS_RBD"/>
    <property type="match status" value="1"/>
</dbReference>
<dbReference type="SUPFAM" id="SSF54768">
    <property type="entry name" value="dsRNA-binding domain-like"/>
    <property type="match status" value="1"/>
</dbReference>
<comment type="caution">
    <text evidence="18">The sequence shown here is derived from an EMBL/GenBank/DDBJ whole genome shotgun (WGS) entry which is preliminary data.</text>
</comment>
<keyword evidence="6 15" id="KW-0698">rRNA processing</keyword>
<evidence type="ECO:0000256" key="12">
    <source>
        <dbReference type="ARBA" id="ARBA00022801"/>
    </source>
</evidence>
<dbReference type="PANTHER" id="PTHR11207:SF0">
    <property type="entry name" value="RIBONUCLEASE 3"/>
    <property type="match status" value="1"/>
</dbReference>
<dbReference type="SMART" id="SM00358">
    <property type="entry name" value="DSRM"/>
    <property type="match status" value="1"/>
</dbReference>
<evidence type="ECO:0000313" key="18">
    <source>
        <dbReference type="EMBL" id="HIV99466.1"/>
    </source>
</evidence>
<keyword evidence="13 15" id="KW-0460">Magnesium</keyword>
<keyword evidence="5 15" id="KW-0963">Cytoplasm</keyword>
<evidence type="ECO:0000256" key="15">
    <source>
        <dbReference type="HAMAP-Rule" id="MF_00104"/>
    </source>
</evidence>
<dbReference type="PROSITE" id="PS50142">
    <property type="entry name" value="RNASE_3_2"/>
    <property type="match status" value="1"/>
</dbReference>
<dbReference type="EC" id="3.1.26.3" evidence="15"/>
<evidence type="ECO:0000256" key="14">
    <source>
        <dbReference type="ARBA" id="ARBA00022884"/>
    </source>
</evidence>
<evidence type="ECO:0000256" key="4">
    <source>
        <dbReference type="ARBA" id="ARBA00011738"/>
    </source>
</evidence>
<dbReference type="PANTHER" id="PTHR11207">
    <property type="entry name" value="RIBONUCLEASE III"/>
    <property type="match status" value="1"/>
</dbReference>
<dbReference type="PROSITE" id="PS00517">
    <property type="entry name" value="RNASE_3_1"/>
    <property type="match status" value="1"/>
</dbReference>
<keyword evidence="14 15" id="KW-0694">RNA-binding</keyword>
<evidence type="ECO:0000256" key="1">
    <source>
        <dbReference type="ARBA" id="ARBA00000109"/>
    </source>
</evidence>
<accession>A0A9D1TNY0</accession>
<dbReference type="Pfam" id="PF14622">
    <property type="entry name" value="Ribonucleas_3_3"/>
    <property type="match status" value="1"/>
</dbReference>
<comment type="cofactor">
    <cofactor evidence="15">
        <name>Mg(2+)</name>
        <dbReference type="ChEBI" id="CHEBI:18420"/>
    </cofactor>
</comment>
<evidence type="ECO:0000256" key="6">
    <source>
        <dbReference type="ARBA" id="ARBA00022552"/>
    </source>
</evidence>
<organism evidence="18 19">
    <name type="scientific">Candidatus Ornithospirochaeta avicola</name>
    <dbReference type="NCBI Taxonomy" id="2840896"/>
    <lineage>
        <taxon>Bacteria</taxon>
        <taxon>Pseudomonadati</taxon>
        <taxon>Spirochaetota</taxon>
        <taxon>Spirochaetia</taxon>
        <taxon>Spirochaetales</taxon>
        <taxon>Spirochaetaceae</taxon>
        <taxon>Spirochaetaceae incertae sedis</taxon>
        <taxon>Candidatus Ornithospirochaeta</taxon>
    </lineage>
</organism>
<evidence type="ECO:0000256" key="7">
    <source>
        <dbReference type="ARBA" id="ARBA00022664"/>
    </source>
</evidence>
<keyword evidence="15" id="KW-0699">rRNA-binding</keyword>
<comment type="subcellular location">
    <subcellularLocation>
        <location evidence="2 15">Cytoplasm</location>
    </subcellularLocation>
</comment>
<feature type="binding site" evidence="15">
    <location>
        <position position="137"/>
    </location>
    <ligand>
        <name>Mg(2+)</name>
        <dbReference type="ChEBI" id="CHEBI:18420"/>
    </ligand>
</feature>
<comment type="function">
    <text evidence="15">Digests double-stranded RNA. Involved in the processing of primary rRNA transcript to yield the immediate precursors to the large and small rRNAs (23S and 16S). Processes some mRNAs, and tRNAs when they are encoded in the rRNA operon. Processes pre-crRNA and tracrRNA of type II CRISPR loci if present in the organism.</text>
</comment>
<evidence type="ECO:0000256" key="9">
    <source>
        <dbReference type="ARBA" id="ARBA00022722"/>
    </source>
</evidence>
<dbReference type="GO" id="GO:0006397">
    <property type="term" value="P:mRNA processing"/>
    <property type="evidence" value="ECO:0007669"/>
    <property type="project" value="UniProtKB-UniRule"/>
</dbReference>
<evidence type="ECO:0000256" key="5">
    <source>
        <dbReference type="ARBA" id="ARBA00022490"/>
    </source>
</evidence>
<dbReference type="InterPro" id="IPR011907">
    <property type="entry name" value="RNase_III"/>
</dbReference>
<dbReference type="GO" id="GO:0019843">
    <property type="term" value="F:rRNA binding"/>
    <property type="evidence" value="ECO:0007669"/>
    <property type="project" value="UniProtKB-KW"/>
</dbReference>
<reference evidence="18" key="1">
    <citation type="journal article" date="2021" name="PeerJ">
        <title>Extensive microbial diversity within the chicken gut microbiome revealed by metagenomics and culture.</title>
        <authorList>
            <person name="Gilroy R."/>
            <person name="Ravi A."/>
            <person name="Getino M."/>
            <person name="Pursley I."/>
            <person name="Horton D.L."/>
            <person name="Alikhan N.F."/>
            <person name="Baker D."/>
            <person name="Gharbi K."/>
            <person name="Hall N."/>
            <person name="Watson M."/>
            <person name="Adriaenssens E.M."/>
            <person name="Foster-Nyarko E."/>
            <person name="Jarju S."/>
            <person name="Secka A."/>
            <person name="Antonio M."/>
            <person name="Oren A."/>
            <person name="Chaudhuri R.R."/>
            <person name="La Ragione R."/>
            <person name="Hildebrand F."/>
            <person name="Pallen M.J."/>
        </authorList>
    </citation>
    <scope>NUCLEOTIDE SEQUENCE</scope>
    <source>
        <strain evidence="18">Gambia11-129</strain>
    </source>
</reference>
<protein>
    <recommendedName>
        <fullName evidence="15">Ribonuclease 3</fullName>
        <ecNumber evidence="15">3.1.26.3</ecNumber>
    </recommendedName>
    <alternativeName>
        <fullName evidence="15">Ribonuclease III</fullName>
        <shortName evidence="15">RNase III</shortName>
    </alternativeName>
</protein>
<dbReference type="HAMAP" id="MF_00104">
    <property type="entry name" value="RNase_III"/>
    <property type="match status" value="1"/>
</dbReference>
<evidence type="ECO:0000256" key="11">
    <source>
        <dbReference type="ARBA" id="ARBA00022759"/>
    </source>
</evidence>
<evidence type="ECO:0000256" key="2">
    <source>
        <dbReference type="ARBA" id="ARBA00004496"/>
    </source>
</evidence>
<dbReference type="CDD" id="cd00593">
    <property type="entry name" value="RIBOc"/>
    <property type="match status" value="1"/>
</dbReference>
<reference evidence="18" key="2">
    <citation type="submission" date="2021-04" db="EMBL/GenBank/DDBJ databases">
        <authorList>
            <person name="Gilroy R."/>
        </authorList>
    </citation>
    <scope>NUCLEOTIDE SEQUENCE</scope>
    <source>
        <strain evidence="18">Gambia11-129</strain>
    </source>
</reference>
<gene>
    <name evidence="15 18" type="primary">rnc</name>
    <name evidence="18" type="ORF">IAB12_06805</name>
</gene>
<dbReference type="GO" id="GO:0010468">
    <property type="term" value="P:regulation of gene expression"/>
    <property type="evidence" value="ECO:0007669"/>
    <property type="project" value="TreeGrafter"/>
</dbReference>
<dbReference type="Gene3D" id="1.10.1520.10">
    <property type="entry name" value="Ribonuclease III domain"/>
    <property type="match status" value="1"/>
</dbReference>
<evidence type="ECO:0000313" key="19">
    <source>
        <dbReference type="Proteomes" id="UP000823936"/>
    </source>
</evidence>
<keyword evidence="9 15" id="KW-0540">Nuclease</keyword>
<evidence type="ECO:0000259" key="17">
    <source>
        <dbReference type="PROSITE" id="PS50142"/>
    </source>
</evidence>
<dbReference type="GO" id="GO:0004525">
    <property type="term" value="F:ribonuclease III activity"/>
    <property type="evidence" value="ECO:0007669"/>
    <property type="project" value="UniProtKB-UniRule"/>
</dbReference>
<feature type="active site" evidence="15">
    <location>
        <position position="65"/>
    </location>
</feature>
<dbReference type="SUPFAM" id="SSF69065">
    <property type="entry name" value="RNase III domain-like"/>
    <property type="match status" value="1"/>
</dbReference>
<dbReference type="CDD" id="cd10845">
    <property type="entry name" value="DSRM_RNAse_III_family"/>
    <property type="match status" value="1"/>
</dbReference>
<dbReference type="Proteomes" id="UP000823936">
    <property type="component" value="Unassembled WGS sequence"/>
</dbReference>
<feature type="domain" description="DRBM" evidence="16">
    <location>
        <begin position="176"/>
        <end position="245"/>
    </location>
</feature>
<comment type="catalytic activity">
    <reaction evidence="1 15">
        <text>Endonucleolytic cleavage to 5'-phosphomonoester.</text>
        <dbReference type="EC" id="3.1.26.3"/>
    </reaction>
</comment>
<keyword evidence="11 15" id="KW-0255">Endonuclease</keyword>
<proteinExistence type="inferred from homology"/>
<keyword evidence="7 15" id="KW-0507">mRNA processing</keyword>
<comment type="subunit">
    <text evidence="4 15">Homodimer.</text>
</comment>
<dbReference type="GO" id="GO:0046872">
    <property type="term" value="F:metal ion binding"/>
    <property type="evidence" value="ECO:0007669"/>
    <property type="project" value="UniProtKB-KW"/>
</dbReference>
<evidence type="ECO:0000259" key="16">
    <source>
        <dbReference type="PROSITE" id="PS50137"/>
    </source>
</evidence>
<keyword evidence="8 15" id="KW-0819">tRNA processing</keyword>
<dbReference type="SMART" id="SM00535">
    <property type="entry name" value="RIBOc"/>
    <property type="match status" value="1"/>
</dbReference>